<dbReference type="InterPro" id="IPR053056">
    <property type="entry name" value="Lipid_Metab_Assoc_Protein"/>
</dbReference>
<dbReference type="AlphaFoldDB" id="A0AAF0DPE4"/>
<feature type="region of interest" description="Disordered" evidence="1">
    <location>
        <begin position="1"/>
        <end position="24"/>
    </location>
</feature>
<dbReference type="Proteomes" id="UP001216638">
    <property type="component" value="Chromosome 1"/>
</dbReference>
<name>A0AAF0DPE4_9BASI</name>
<dbReference type="EMBL" id="CP119951">
    <property type="protein sequence ID" value="WFC93508.1"/>
    <property type="molecule type" value="Genomic_DNA"/>
</dbReference>
<keyword evidence="3" id="KW-1185">Reference proteome</keyword>
<protein>
    <recommendedName>
        <fullName evidence="4">UDENN domain-containing protein</fullName>
    </recommendedName>
</protein>
<evidence type="ECO:0000256" key="1">
    <source>
        <dbReference type="SAM" id="MobiDB-lite"/>
    </source>
</evidence>
<proteinExistence type="predicted"/>
<feature type="compositionally biased region" description="Basic and acidic residues" evidence="1">
    <location>
        <begin position="1"/>
        <end position="10"/>
    </location>
</feature>
<dbReference type="Pfam" id="PF09804">
    <property type="entry name" value="DENND11"/>
    <property type="match status" value="1"/>
</dbReference>
<dbReference type="GO" id="GO:0005811">
    <property type="term" value="C:lipid droplet"/>
    <property type="evidence" value="ECO:0007669"/>
    <property type="project" value="TreeGrafter"/>
</dbReference>
<evidence type="ECO:0008006" key="4">
    <source>
        <dbReference type="Google" id="ProtNLM"/>
    </source>
</evidence>
<gene>
    <name evidence="2" type="ORF">MBRA1_000128</name>
</gene>
<reference evidence="2" key="1">
    <citation type="submission" date="2023-03" db="EMBL/GenBank/DDBJ databases">
        <title>Mating type loci evolution in Malassezia.</title>
        <authorList>
            <person name="Coelho M.A."/>
        </authorList>
    </citation>
    <scope>NUCLEOTIDE SEQUENCE</scope>
    <source>
        <strain evidence="2">CBS 14135</strain>
    </source>
</reference>
<feature type="region of interest" description="Disordered" evidence="1">
    <location>
        <begin position="448"/>
        <end position="481"/>
    </location>
</feature>
<sequence>MHTRGAEESRAGPSQSIGAAPDTPVPSNVRGIYVAEFLPREGNAIIHTYPPDLPVDGFEWKVLPSGGHEVRSDVIHFESGVCEEGVLFNVAAFRARRFSPEEIEQDTLNRRGARLVAVGITLGSELFEFLPHVKHLERMADEIVDDAPLESLHAYVDRYRFRDALNVQVPTAALRSLERLPYDPVTYLCAMSRFLGPLLVPLIKLLQLPHKRVMLYSPAPIERAAIIGFNLAEIVQAAYVHAGRAPGDVRVKGHVGLFDLPALMHEAEQGVLDHAWIAWTADKVFKDNKDVYDVFVDVSSFPYPDAARHLHSPRPMGVTIAREPAPCTNDLRWSTNDLTLYLELAEQERQYEQILLQNCRPQFDEWRTKIDDGPSCGLRVSLPKRWHYQQQDGRSLPVGYAIVLAASMRVWLAEWWVIRSQLHVAVPISLVFPLGVRGDGGISTGIVDLSDSNMSSDEEDEENATFEGDGTSTHGSDTAGRRSMVSLANEAGSGAGNVRSLAGSLKESERQMHSMDYDSDEQSIYSQDDPLIAACGLGVPSSDRWRRSSSYSCSHLDPRRVSYTGRSERTFVPAHPRFDPSTASQLPMETMSSVYLFTLWSSYVRAMHIQVSAYLAERIRALEGPEHGESAPLLPHRTVTMSSRDFRALSLDAGNELDRALVQSILTSLGPFRLNLQRSWLSL</sequence>
<dbReference type="InterPro" id="IPR018626">
    <property type="entry name" value="LCHN/Anr2"/>
</dbReference>
<evidence type="ECO:0000313" key="3">
    <source>
        <dbReference type="Proteomes" id="UP001216638"/>
    </source>
</evidence>
<accession>A0AAF0DPE4</accession>
<evidence type="ECO:0000313" key="2">
    <source>
        <dbReference type="EMBL" id="WFC93508.1"/>
    </source>
</evidence>
<dbReference type="PANTHER" id="PTHR28153">
    <property type="entry name" value="PROTEIN, PUTATIVE-RELATED"/>
    <property type="match status" value="1"/>
</dbReference>
<organism evidence="2 3">
    <name type="scientific">Malassezia brasiliensis</name>
    <dbReference type="NCBI Taxonomy" id="1821822"/>
    <lineage>
        <taxon>Eukaryota</taxon>
        <taxon>Fungi</taxon>
        <taxon>Dikarya</taxon>
        <taxon>Basidiomycota</taxon>
        <taxon>Ustilaginomycotina</taxon>
        <taxon>Malasseziomycetes</taxon>
        <taxon>Malasseziales</taxon>
        <taxon>Malasseziaceae</taxon>
        <taxon>Malassezia</taxon>
    </lineage>
</organism>
<dbReference type="PANTHER" id="PTHR28153:SF1">
    <property type="entry name" value="DUF4484 DOMAIN-CONTAINING PROTEIN"/>
    <property type="match status" value="1"/>
</dbReference>